<keyword evidence="4 7" id="KW-1133">Transmembrane helix</keyword>
<feature type="region of interest" description="Disordered" evidence="6">
    <location>
        <begin position="51"/>
        <end position="91"/>
    </location>
</feature>
<evidence type="ECO:0000256" key="6">
    <source>
        <dbReference type="SAM" id="MobiDB-lite"/>
    </source>
</evidence>
<dbReference type="OrthoDB" id="1734714at2759"/>
<comment type="similarity">
    <text evidence="2">Belongs to the plant DMP1 protein family.</text>
</comment>
<dbReference type="PANTHER" id="PTHR31621:SF69">
    <property type="entry name" value="POLLEN-SPECIFIC LEUCINE-RICH REPEAT EXTENSIN-LIKE PROTEIN 1"/>
    <property type="match status" value="1"/>
</dbReference>
<dbReference type="Pfam" id="PF05078">
    <property type="entry name" value="DUF679"/>
    <property type="match status" value="1"/>
</dbReference>
<keyword evidence="5 7" id="KW-0472">Membrane</keyword>
<feature type="transmembrane region" description="Helical" evidence="7">
    <location>
        <begin position="318"/>
        <end position="343"/>
    </location>
</feature>
<dbReference type="InterPro" id="IPR007770">
    <property type="entry name" value="DMP"/>
</dbReference>
<dbReference type="AlphaFoldDB" id="A0A8K0HMR6"/>
<evidence type="ECO:0000256" key="2">
    <source>
        <dbReference type="ARBA" id="ARBA00008707"/>
    </source>
</evidence>
<evidence type="ECO:0000256" key="1">
    <source>
        <dbReference type="ARBA" id="ARBA00004141"/>
    </source>
</evidence>
<dbReference type="GO" id="GO:0016020">
    <property type="term" value="C:membrane"/>
    <property type="evidence" value="ECO:0007669"/>
    <property type="project" value="UniProtKB-SubCell"/>
</dbReference>
<evidence type="ECO:0000256" key="5">
    <source>
        <dbReference type="ARBA" id="ARBA00023136"/>
    </source>
</evidence>
<comment type="subcellular location">
    <subcellularLocation>
        <location evidence="1">Membrane</location>
        <topology evidence="1">Multi-pass membrane protein</topology>
    </subcellularLocation>
</comment>
<comment type="caution">
    <text evidence="8">The sequence shown here is derived from an EMBL/GenBank/DDBJ whole genome shotgun (WGS) entry which is preliminary data.</text>
</comment>
<evidence type="ECO:0000256" key="7">
    <source>
        <dbReference type="SAM" id="Phobius"/>
    </source>
</evidence>
<dbReference type="Proteomes" id="UP000796880">
    <property type="component" value="Unassembled WGS sequence"/>
</dbReference>
<dbReference type="GO" id="GO:0005737">
    <property type="term" value="C:cytoplasm"/>
    <property type="evidence" value="ECO:0007669"/>
    <property type="project" value="UniProtKB-ARBA"/>
</dbReference>
<sequence length="389" mass="42845">MASAETNPSNPPPNHGSLRPTAEPFVIHINPSTPPLTDQVQTIHPAIEPFLNLQPSSIPPPNNHHGSNIQPTVEPISIPPPNPSSIAQENKGLNNLQPCQTHCMSMGDPSAVVPQQNHGLLSSMLEQLLSQFMRQQPPPPPADYPSTPPPPPSMSSFNFKIEPIVLHIDSSVPFQETHDQSNSQLDKTQYQLPIVQPNQSLHQAPNYIKHQKILKNAESLANLLPTGTVLAFQALAPTLSNDGRCHLTNKVLLACIIGVCTIICFLSSFTDSVNYDNKVYYGIATCKGFLVFNYENRVDEEKNVAEKLKNLNIRTIDFVHAFGSVAVFLIFAFSSSEVLGCFFPRESKETRYAMVIYLPLVACILFSSLFTVFPTKRRGIGYTDLVGGR</sequence>
<evidence type="ECO:0000256" key="3">
    <source>
        <dbReference type="ARBA" id="ARBA00022692"/>
    </source>
</evidence>
<feature type="transmembrane region" description="Helical" evidence="7">
    <location>
        <begin position="355"/>
        <end position="373"/>
    </location>
</feature>
<protein>
    <submittedName>
        <fullName evidence="8">Uncharacterized protein</fullName>
    </submittedName>
</protein>
<gene>
    <name evidence="8" type="ORF">FNV43_RR04840</name>
</gene>
<proteinExistence type="inferred from homology"/>
<reference evidence="8" key="1">
    <citation type="submission" date="2020-03" db="EMBL/GenBank/DDBJ databases">
        <title>A high-quality chromosome-level genome assembly of a woody plant with both climbing and erect habits, Rhamnella rubrinervis.</title>
        <authorList>
            <person name="Lu Z."/>
            <person name="Yang Y."/>
            <person name="Zhu X."/>
            <person name="Sun Y."/>
        </authorList>
    </citation>
    <scope>NUCLEOTIDE SEQUENCE</scope>
    <source>
        <strain evidence="8">BYM</strain>
        <tissue evidence="8">Leaf</tissue>
    </source>
</reference>
<dbReference type="EMBL" id="VOIH02000002">
    <property type="protein sequence ID" value="KAF3454393.1"/>
    <property type="molecule type" value="Genomic_DNA"/>
</dbReference>
<feature type="compositionally biased region" description="Pro residues" evidence="6">
    <location>
        <begin position="136"/>
        <end position="153"/>
    </location>
</feature>
<accession>A0A8K0HMR6</accession>
<name>A0A8K0HMR6_9ROSA</name>
<feature type="transmembrane region" description="Helical" evidence="7">
    <location>
        <begin position="251"/>
        <end position="270"/>
    </location>
</feature>
<evidence type="ECO:0000313" key="9">
    <source>
        <dbReference type="Proteomes" id="UP000796880"/>
    </source>
</evidence>
<feature type="region of interest" description="Disordered" evidence="6">
    <location>
        <begin position="1"/>
        <end position="21"/>
    </location>
</feature>
<feature type="region of interest" description="Disordered" evidence="6">
    <location>
        <begin position="134"/>
        <end position="155"/>
    </location>
</feature>
<keyword evidence="9" id="KW-1185">Reference proteome</keyword>
<dbReference type="GO" id="GO:0010256">
    <property type="term" value="P:endomembrane system organization"/>
    <property type="evidence" value="ECO:0007669"/>
    <property type="project" value="TreeGrafter"/>
</dbReference>
<evidence type="ECO:0000256" key="4">
    <source>
        <dbReference type="ARBA" id="ARBA00022989"/>
    </source>
</evidence>
<organism evidence="8 9">
    <name type="scientific">Rhamnella rubrinervis</name>
    <dbReference type="NCBI Taxonomy" id="2594499"/>
    <lineage>
        <taxon>Eukaryota</taxon>
        <taxon>Viridiplantae</taxon>
        <taxon>Streptophyta</taxon>
        <taxon>Embryophyta</taxon>
        <taxon>Tracheophyta</taxon>
        <taxon>Spermatophyta</taxon>
        <taxon>Magnoliopsida</taxon>
        <taxon>eudicotyledons</taxon>
        <taxon>Gunneridae</taxon>
        <taxon>Pentapetalae</taxon>
        <taxon>rosids</taxon>
        <taxon>fabids</taxon>
        <taxon>Rosales</taxon>
        <taxon>Rhamnaceae</taxon>
        <taxon>rhamnoid group</taxon>
        <taxon>Rhamneae</taxon>
        <taxon>Rhamnella</taxon>
    </lineage>
</organism>
<keyword evidence="3 7" id="KW-0812">Transmembrane</keyword>
<evidence type="ECO:0000313" key="8">
    <source>
        <dbReference type="EMBL" id="KAF3454393.1"/>
    </source>
</evidence>
<dbReference type="PANTHER" id="PTHR31621">
    <property type="entry name" value="PROTEIN DMP3"/>
    <property type="match status" value="1"/>
</dbReference>